<sequence>MRPAWAFARTCESSEGEGGLTPDTGIGYGYVMNKLGFHLVSDPRELALRNALFHEVLGTRPQA</sequence>
<proteinExistence type="predicted"/>
<dbReference type="Proteomes" id="UP000192566">
    <property type="component" value="Unassembled WGS sequence"/>
</dbReference>
<dbReference type="AlphaFoldDB" id="A0A1X0DIP7"/>
<gene>
    <name evidence="1" type="ORF">BST25_15040</name>
</gene>
<evidence type="ECO:0000313" key="1">
    <source>
        <dbReference type="EMBL" id="ORA72274.1"/>
    </source>
</evidence>
<dbReference type="EMBL" id="MVHR01000021">
    <property type="protein sequence ID" value="ORA72274.1"/>
    <property type="molecule type" value="Genomic_DNA"/>
</dbReference>
<keyword evidence="2" id="KW-1185">Reference proteome</keyword>
<protein>
    <submittedName>
        <fullName evidence="1">Uncharacterized protein</fullName>
    </submittedName>
</protein>
<dbReference type="STRING" id="53376.BST25_15040"/>
<comment type="caution">
    <text evidence="1">The sequence shown here is derived from an EMBL/GenBank/DDBJ whole genome shotgun (WGS) entry which is preliminary data.</text>
</comment>
<reference evidence="1 2" key="1">
    <citation type="submission" date="2017-02" db="EMBL/GenBank/DDBJ databases">
        <title>The new phylogeny of genus Mycobacterium.</title>
        <authorList>
            <person name="Tortoli E."/>
            <person name="Trovato A."/>
            <person name="Cirillo D.M."/>
        </authorList>
    </citation>
    <scope>NUCLEOTIDE SEQUENCE [LARGE SCALE GENOMIC DNA]</scope>
    <source>
        <strain evidence="1 2">DSM 44471</strain>
    </source>
</reference>
<accession>A0A1X0DIP7</accession>
<evidence type="ECO:0000313" key="2">
    <source>
        <dbReference type="Proteomes" id="UP000192566"/>
    </source>
</evidence>
<name>A0A1X0DIP7_MYCHE</name>
<organism evidence="1 2">
    <name type="scientific">Mycobacterium heidelbergense</name>
    <dbReference type="NCBI Taxonomy" id="53376"/>
    <lineage>
        <taxon>Bacteria</taxon>
        <taxon>Bacillati</taxon>
        <taxon>Actinomycetota</taxon>
        <taxon>Actinomycetes</taxon>
        <taxon>Mycobacteriales</taxon>
        <taxon>Mycobacteriaceae</taxon>
        <taxon>Mycobacterium</taxon>
        <taxon>Mycobacterium simiae complex</taxon>
    </lineage>
</organism>